<sequence length="316" mass="35115">MNAAVSLASQVPQTFQDPSVYEQLFSKGERDRIYETFTLPRETPAIGQPGRSCETNLFFGFFFDGTRNHYGLSEERGDHTHSNVARLFDAYPGQTIAPQAMLDERVRWPNEAAYPNYFRIYMPGVGTPFEEIDDSGRGLDEKLGSAFARWGERRIVWALAQAINAVHRYFHKAPLLSNAEVLALARQVDLNRHALRRSPRFVMHEADGFQAANTQARLQQGSSACTRRLGLTCRTRTPGSRNGWTRASCATCTSVPSAFRAGRRRHGSSPTGSSRCASSMRGCSGAAVARWGAFRSSSTSWACSTPSPRWAWPPAR</sequence>
<gene>
    <name evidence="1" type="ORF">OMP39_08710</name>
</gene>
<name>A0ABY6MQ99_9BURK</name>
<proteinExistence type="predicted"/>
<dbReference type="RefSeq" id="WP_264891361.1">
    <property type="nucleotide sequence ID" value="NZ_CP110257.1"/>
</dbReference>
<organism evidence="1 2">
    <name type="scientific">Caldimonas aquatica</name>
    <dbReference type="NCBI Taxonomy" id="376175"/>
    <lineage>
        <taxon>Bacteria</taxon>
        <taxon>Pseudomonadati</taxon>
        <taxon>Pseudomonadota</taxon>
        <taxon>Betaproteobacteria</taxon>
        <taxon>Burkholderiales</taxon>
        <taxon>Sphaerotilaceae</taxon>
        <taxon>Caldimonas</taxon>
    </lineage>
</organism>
<evidence type="ECO:0000313" key="2">
    <source>
        <dbReference type="Proteomes" id="UP001163266"/>
    </source>
</evidence>
<dbReference type="Proteomes" id="UP001163266">
    <property type="component" value="Chromosome"/>
</dbReference>
<protein>
    <submittedName>
        <fullName evidence="1">DUF2235 domain-containing protein</fullName>
    </submittedName>
</protein>
<reference evidence="1" key="1">
    <citation type="submission" date="2022-10" db="EMBL/GenBank/DDBJ databases">
        <title>Complete genome sequence of Schlegelella aquatica LMG 23380.</title>
        <authorList>
            <person name="Musilova J."/>
            <person name="Kourilova X."/>
            <person name="Bezdicek M."/>
            <person name="Hermankova K."/>
            <person name="Obruca S."/>
            <person name="Sedlar K."/>
        </authorList>
    </citation>
    <scope>NUCLEOTIDE SEQUENCE</scope>
    <source>
        <strain evidence="1">LMG 23380</strain>
    </source>
</reference>
<dbReference type="EMBL" id="CP110257">
    <property type="protein sequence ID" value="UZD53778.1"/>
    <property type="molecule type" value="Genomic_DNA"/>
</dbReference>
<keyword evidence="2" id="KW-1185">Reference proteome</keyword>
<evidence type="ECO:0000313" key="1">
    <source>
        <dbReference type="EMBL" id="UZD53778.1"/>
    </source>
</evidence>
<accession>A0ABY6MQ99</accession>